<dbReference type="Proteomes" id="UP000252770">
    <property type="component" value="Unassembled WGS sequence"/>
</dbReference>
<organism evidence="4 5">
    <name type="scientific">Desertihabitans brevis</name>
    <dbReference type="NCBI Taxonomy" id="2268447"/>
    <lineage>
        <taxon>Bacteria</taxon>
        <taxon>Bacillati</taxon>
        <taxon>Actinomycetota</taxon>
        <taxon>Actinomycetes</taxon>
        <taxon>Propionibacteriales</taxon>
        <taxon>Propionibacteriaceae</taxon>
        <taxon>Desertihabitans</taxon>
    </lineage>
</organism>
<dbReference type="Pfam" id="PF00583">
    <property type="entry name" value="Acetyltransf_1"/>
    <property type="match status" value="1"/>
</dbReference>
<reference evidence="4 5" key="1">
    <citation type="submission" date="2018-07" db="EMBL/GenBank/DDBJ databases">
        <title>Desertimonas flava gen. nov. sp. nov.</title>
        <authorList>
            <person name="Liu S."/>
        </authorList>
    </citation>
    <scope>NUCLEOTIDE SEQUENCE [LARGE SCALE GENOMIC DNA]</scope>
    <source>
        <strain evidence="4 5">16Sb5-5</strain>
    </source>
</reference>
<gene>
    <name evidence="4" type="ORF">DT076_14930</name>
</gene>
<keyword evidence="5" id="KW-1185">Reference proteome</keyword>
<comment type="caution">
    <text evidence="4">The sequence shown here is derived from an EMBL/GenBank/DDBJ whole genome shotgun (WGS) entry which is preliminary data.</text>
</comment>
<name>A0A367YSE0_9ACTN</name>
<protein>
    <submittedName>
        <fullName evidence="4">GNAT family N-acetyltransferase</fullName>
    </submittedName>
</protein>
<dbReference type="InterPro" id="IPR050832">
    <property type="entry name" value="Bact_Acetyltransf"/>
</dbReference>
<proteinExistence type="predicted"/>
<accession>A0A367YSE0</accession>
<dbReference type="InterPro" id="IPR000182">
    <property type="entry name" value="GNAT_dom"/>
</dbReference>
<dbReference type="InterPro" id="IPR016181">
    <property type="entry name" value="Acyl_CoA_acyltransferase"/>
</dbReference>
<keyword evidence="1 4" id="KW-0808">Transferase</keyword>
<evidence type="ECO:0000256" key="2">
    <source>
        <dbReference type="ARBA" id="ARBA00023315"/>
    </source>
</evidence>
<dbReference type="Gene3D" id="3.40.630.30">
    <property type="match status" value="1"/>
</dbReference>
<dbReference type="RefSeq" id="WP_114127638.1">
    <property type="nucleotide sequence ID" value="NZ_QOUI01000010.1"/>
</dbReference>
<dbReference type="CDD" id="cd04301">
    <property type="entry name" value="NAT_SF"/>
    <property type="match status" value="1"/>
</dbReference>
<dbReference type="PROSITE" id="PS51186">
    <property type="entry name" value="GNAT"/>
    <property type="match status" value="1"/>
</dbReference>
<sequence>MLTIRRYRAADAPTVWALNDIPHQGDTEDPSVPLRLQPLFCPPPAFPDLADIHATFIAAGGDFLVAELAGDLVGMAGFRANERGQAQVLRVRVHPAVRRQRVGARLMGAVERRALELGFTEAFLDTSTHQPAAMAFYQALGYREVGRETRPEWSWTLVYFTKQLGSTRATTR</sequence>
<keyword evidence="2" id="KW-0012">Acyltransferase</keyword>
<feature type="domain" description="N-acetyltransferase" evidence="3">
    <location>
        <begin position="2"/>
        <end position="165"/>
    </location>
</feature>
<evidence type="ECO:0000313" key="5">
    <source>
        <dbReference type="Proteomes" id="UP000252770"/>
    </source>
</evidence>
<evidence type="ECO:0000313" key="4">
    <source>
        <dbReference type="EMBL" id="RCK68667.1"/>
    </source>
</evidence>
<dbReference type="AlphaFoldDB" id="A0A367YSE0"/>
<evidence type="ECO:0000256" key="1">
    <source>
        <dbReference type="ARBA" id="ARBA00022679"/>
    </source>
</evidence>
<dbReference type="EMBL" id="QOUI01000010">
    <property type="protein sequence ID" value="RCK68667.1"/>
    <property type="molecule type" value="Genomic_DNA"/>
</dbReference>
<dbReference type="GO" id="GO:0016747">
    <property type="term" value="F:acyltransferase activity, transferring groups other than amino-acyl groups"/>
    <property type="evidence" value="ECO:0007669"/>
    <property type="project" value="InterPro"/>
</dbReference>
<dbReference type="PANTHER" id="PTHR43877">
    <property type="entry name" value="AMINOALKYLPHOSPHONATE N-ACETYLTRANSFERASE-RELATED-RELATED"/>
    <property type="match status" value="1"/>
</dbReference>
<evidence type="ECO:0000259" key="3">
    <source>
        <dbReference type="PROSITE" id="PS51186"/>
    </source>
</evidence>
<dbReference type="SUPFAM" id="SSF55729">
    <property type="entry name" value="Acyl-CoA N-acyltransferases (Nat)"/>
    <property type="match status" value="1"/>
</dbReference>